<dbReference type="InterPro" id="IPR023753">
    <property type="entry name" value="FAD/NAD-binding_dom"/>
</dbReference>
<keyword evidence="8" id="KW-1185">Reference proteome</keyword>
<dbReference type="InterPro" id="IPR028896">
    <property type="entry name" value="GcvT/YgfZ/DmdA"/>
</dbReference>
<dbReference type="KEGG" id="naci:NUH88_15145"/>
<dbReference type="InterPro" id="IPR006222">
    <property type="entry name" value="GCVT_N"/>
</dbReference>
<dbReference type="InterPro" id="IPR041117">
    <property type="entry name" value="SoxA_A3"/>
</dbReference>
<dbReference type="Pfam" id="PF08669">
    <property type="entry name" value="GCV_T_C"/>
    <property type="match status" value="1"/>
</dbReference>
<dbReference type="PIRSF" id="PIRSF037980">
    <property type="entry name" value="SoxA"/>
    <property type="match status" value="1"/>
</dbReference>
<dbReference type="PRINTS" id="PR00368">
    <property type="entry name" value="FADPNR"/>
</dbReference>
<feature type="domain" description="FAD/NAD(P)-binding" evidence="4">
    <location>
        <begin position="171"/>
        <end position="438"/>
    </location>
</feature>
<evidence type="ECO:0000259" key="3">
    <source>
        <dbReference type="Pfam" id="PF01571"/>
    </source>
</evidence>
<name>A0A9J7AP94_9PROT</name>
<dbReference type="InterPro" id="IPR029043">
    <property type="entry name" value="GcvT/YgfZ_C"/>
</dbReference>
<dbReference type="Pfam" id="PF07992">
    <property type="entry name" value="Pyr_redox_2"/>
    <property type="match status" value="1"/>
</dbReference>
<dbReference type="Gene3D" id="3.50.50.60">
    <property type="entry name" value="FAD/NAD(P)-binding domain"/>
    <property type="match status" value="1"/>
</dbReference>
<dbReference type="InterPro" id="IPR042204">
    <property type="entry name" value="2Fe-2S-bd_N"/>
</dbReference>
<evidence type="ECO:0000259" key="6">
    <source>
        <dbReference type="Pfam" id="PF17806"/>
    </source>
</evidence>
<evidence type="ECO:0000313" key="7">
    <source>
        <dbReference type="EMBL" id="UUX48738.1"/>
    </source>
</evidence>
<dbReference type="PRINTS" id="PR00469">
    <property type="entry name" value="PNDRDTASEII"/>
</dbReference>
<dbReference type="PANTHER" id="PTHR43757:SF2">
    <property type="entry name" value="AMINOMETHYLTRANSFERASE, MITOCHONDRIAL"/>
    <property type="match status" value="1"/>
</dbReference>
<accession>A0A9J7AP94</accession>
<evidence type="ECO:0000256" key="2">
    <source>
        <dbReference type="ARBA" id="ARBA00023002"/>
    </source>
</evidence>
<organism evidence="7 8">
    <name type="scientific">Nisaea acidiphila</name>
    <dbReference type="NCBI Taxonomy" id="1862145"/>
    <lineage>
        <taxon>Bacteria</taxon>
        <taxon>Pseudomonadati</taxon>
        <taxon>Pseudomonadota</taxon>
        <taxon>Alphaproteobacteria</taxon>
        <taxon>Rhodospirillales</taxon>
        <taxon>Thalassobaculaceae</taxon>
        <taxon>Nisaea</taxon>
    </lineage>
</organism>
<dbReference type="InterPro" id="IPR006277">
    <property type="entry name" value="Sarcosine_oxidase_asu"/>
</dbReference>
<sequence>MSGQSFRIRDKGRIDRTKPVRFSFDGKSYEGYEGDTLASALLANGVHLVGRSFKYHRPRGILGAGSEEPNALIQLGAGNKTEPNLRATQIEIFDGLQAESQNRWPCLKYDVGAINSVFHRLLPSGFYYKTFMWPASLWMTYEHVIRNAAGLGKAPKDRDPDRYEKMHAHADVLVVGGGPAGLAAALAAGRNGARVILMEETADWGGALLSENDSEIDGKAPARWAAETVAELEAMPDVTLVKRCTVTGYYDHNYLTALERVSDHLGAAPEHTPRQRLWKIRAKRVVLATGALERPLVFSDNDRPGVMLSSAVRTYVNRYGVLPGRKVVIFTNNDDAYRTALAIEEAHGKVAAIVDARTKVSGALADAARAKGITIYENHGIVSVQGKNRVSGIEVMQLDATGAGVTGSAKSVNCDLVAMSGGWNPTVHLFSQAKGKLAWNDEMAAFLPGTASQALASAGACNGTFALADALKEGLKLGAEAAREAGFKGRAPAAPKSSEPEQGALRPLWIAPGKAKLGRKGKHFVDFQNDVTAADVQLAAREGYRSVEHLKRYTTTGMGTDQGKTSNVNALAILSDVLASEIPATGTTTFRPPYTPATIGAYTGRNVGPLFEPVRKTRIDEWARSNGAKFEHVGQWMRAWYFPKAGETFRQAIDREVKAVRDSVGILDASTLGKIDIQGPDAAEFLNRIYTNAWAKLGVGRCRYGLMLKEDGMVMDDGVTTRIGDNHFHMTTTTGGAANVLSWLEEWHQTEWPELKVFFSSVTEQWSVVAVNGPKSRALMEKLCSDIDFSTEAFPFMSMKEGTVAGIPAKIYRISFTGELSFEVNVPARYGLALWEALMEAGKEFDITPYGTETMHVLRAEKGFIIVGQETDGTVTPLDLGMDWIVSKKKPDFIGKRSLERESMAAEDRKQLVGLLTEDPNVVLPEGGHVVENLKPEPPMEMLGHVTSSYYSPNCGRSIAMALIKGGHKRHGQTLHVPLEDKVVKVTVTEPRFFDLEGERING</sequence>
<reference evidence="7" key="1">
    <citation type="submission" date="2022-08" db="EMBL/GenBank/DDBJ databases">
        <title>Nisaea acidiphila sp. nov., isolated from a marine algal debris and emended description of the genus Nisaea Urios et al. 2008.</title>
        <authorList>
            <person name="Kwon K."/>
        </authorList>
    </citation>
    <scope>NUCLEOTIDE SEQUENCE</scope>
    <source>
        <strain evidence="7">MEBiC11861</strain>
    </source>
</reference>
<dbReference type="Pfam" id="PF13510">
    <property type="entry name" value="Fer2_4"/>
    <property type="match status" value="1"/>
</dbReference>
<dbReference type="NCBIfam" id="TIGR01372">
    <property type="entry name" value="soxA"/>
    <property type="match status" value="1"/>
</dbReference>
<dbReference type="GO" id="GO:0046653">
    <property type="term" value="P:tetrahydrofolate metabolic process"/>
    <property type="evidence" value="ECO:0007669"/>
    <property type="project" value="InterPro"/>
</dbReference>
<comment type="similarity">
    <text evidence="1">Belongs to the GcvT family.</text>
</comment>
<evidence type="ECO:0000256" key="1">
    <source>
        <dbReference type="ARBA" id="ARBA00008609"/>
    </source>
</evidence>
<feature type="domain" description="Aminomethyltransferase C-terminal" evidence="5">
    <location>
        <begin position="910"/>
        <end position="995"/>
    </location>
</feature>
<dbReference type="Proteomes" id="UP001060336">
    <property type="component" value="Chromosome"/>
</dbReference>
<protein>
    <submittedName>
        <fullName evidence="7">Sarcosine oxidase subunit alpha</fullName>
    </submittedName>
</protein>
<dbReference type="InterPro" id="IPR013977">
    <property type="entry name" value="GcvT_C"/>
</dbReference>
<keyword evidence="2" id="KW-0560">Oxidoreductase</keyword>
<feature type="domain" description="SoxA A3" evidence="6">
    <location>
        <begin position="520"/>
        <end position="602"/>
    </location>
</feature>
<dbReference type="Gene3D" id="1.10.10.1100">
    <property type="entry name" value="BFD-like [2Fe-2S]-binding domain"/>
    <property type="match status" value="1"/>
</dbReference>
<dbReference type="Gene3D" id="3.10.20.440">
    <property type="entry name" value="2Fe-2S iron-sulphur cluster binding domain, sarcosine oxidase, alpha subunit, N-terminal domain"/>
    <property type="match status" value="1"/>
</dbReference>
<dbReference type="SUPFAM" id="SSF103025">
    <property type="entry name" value="Folate-binding domain"/>
    <property type="match status" value="1"/>
</dbReference>
<dbReference type="GO" id="GO:0008115">
    <property type="term" value="F:sarcosine oxidase activity"/>
    <property type="evidence" value="ECO:0007669"/>
    <property type="project" value="InterPro"/>
</dbReference>
<evidence type="ECO:0000313" key="8">
    <source>
        <dbReference type="Proteomes" id="UP001060336"/>
    </source>
</evidence>
<dbReference type="SUPFAM" id="SSF101790">
    <property type="entry name" value="Aminomethyltransferase beta-barrel domain"/>
    <property type="match status" value="1"/>
</dbReference>
<dbReference type="Pfam" id="PF01571">
    <property type="entry name" value="GCV_T"/>
    <property type="match status" value="1"/>
</dbReference>
<dbReference type="Gene3D" id="3.30.1360.120">
    <property type="entry name" value="Probable tRNA modification gtpase trme, domain 1"/>
    <property type="match status" value="1"/>
</dbReference>
<dbReference type="SUPFAM" id="SSF51905">
    <property type="entry name" value="FAD/NAD(P)-binding domain"/>
    <property type="match status" value="1"/>
</dbReference>
<dbReference type="InterPro" id="IPR027266">
    <property type="entry name" value="TrmE/GcvT-like"/>
</dbReference>
<feature type="domain" description="GCVT N-terminal" evidence="3">
    <location>
        <begin position="621"/>
        <end position="890"/>
    </location>
</feature>
<dbReference type="AlphaFoldDB" id="A0A9J7AP94"/>
<dbReference type="InterPro" id="IPR036188">
    <property type="entry name" value="FAD/NAD-bd_sf"/>
</dbReference>
<evidence type="ECO:0000259" key="5">
    <source>
        <dbReference type="Pfam" id="PF08669"/>
    </source>
</evidence>
<dbReference type="InterPro" id="IPR041854">
    <property type="entry name" value="BFD-like_2Fe2S-bd_dom_sf"/>
</dbReference>
<dbReference type="Pfam" id="PF17806">
    <property type="entry name" value="SO_alpha_A3"/>
    <property type="match status" value="1"/>
</dbReference>
<dbReference type="EMBL" id="CP102480">
    <property type="protein sequence ID" value="UUX48738.1"/>
    <property type="molecule type" value="Genomic_DNA"/>
</dbReference>
<evidence type="ECO:0000259" key="4">
    <source>
        <dbReference type="Pfam" id="PF07992"/>
    </source>
</evidence>
<dbReference type="RefSeq" id="WP_257767240.1">
    <property type="nucleotide sequence ID" value="NZ_CP102480.1"/>
</dbReference>
<proteinExistence type="inferred from homology"/>
<dbReference type="PANTHER" id="PTHR43757">
    <property type="entry name" value="AMINOMETHYLTRANSFERASE"/>
    <property type="match status" value="1"/>
</dbReference>
<gene>
    <name evidence="7" type="ORF">NUH88_15145</name>
</gene>